<dbReference type="AlphaFoldDB" id="A0A9P3LKU0"/>
<sequence>MVSAYDILLVYNQTSKVGLLDNLNMVYDVIPPVAGAIGNATVNASIYHVQCSALPCGPSLGDIDMDNAETFPVSDSSGAAVLFHMPYYPSVISGSIYNISSPHTPGSMCNQTSCWAPIVFSSTMSIIDSSGSENTASPGGPWRSLKYEYDQLPDPTISTLLECQYQS</sequence>
<dbReference type="EMBL" id="BPQB01000097">
    <property type="protein sequence ID" value="GJE98968.1"/>
    <property type="molecule type" value="Genomic_DNA"/>
</dbReference>
<protein>
    <submittedName>
        <fullName evidence="1">Uncharacterized protein</fullName>
    </submittedName>
</protein>
<dbReference type="Proteomes" id="UP000703269">
    <property type="component" value="Unassembled WGS sequence"/>
</dbReference>
<comment type="caution">
    <text evidence="1">The sequence shown here is derived from an EMBL/GenBank/DDBJ whole genome shotgun (WGS) entry which is preliminary data.</text>
</comment>
<keyword evidence="2" id="KW-1185">Reference proteome</keyword>
<name>A0A9P3LKU0_9APHY</name>
<evidence type="ECO:0000313" key="2">
    <source>
        <dbReference type="Proteomes" id="UP000703269"/>
    </source>
</evidence>
<gene>
    <name evidence="1" type="ORF">PsYK624_152060</name>
</gene>
<reference evidence="1 2" key="1">
    <citation type="submission" date="2021-08" db="EMBL/GenBank/DDBJ databases">
        <title>Draft Genome Sequence of Phanerochaete sordida strain YK-624.</title>
        <authorList>
            <person name="Mori T."/>
            <person name="Dohra H."/>
            <person name="Suzuki T."/>
            <person name="Kawagishi H."/>
            <person name="Hirai H."/>
        </authorList>
    </citation>
    <scope>NUCLEOTIDE SEQUENCE [LARGE SCALE GENOMIC DNA]</scope>
    <source>
        <strain evidence="1 2">YK-624</strain>
    </source>
</reference>
<dbReference type="OrthoDB" id="2644397at2759"/>
<proteinExistence type="predicted"/>
<accession>A0A9P3LKU0</accession>
<evidence type="ECO:0000313" key="1">
    <source>
        <dbReference type="EMBL" id="GJE98968.1"/>
    </source>
</evidence>
<organism evidence="1 2">
    <name type="scientific">Phanerochaete sordida</name>
    <dbReference type="NCBI Taxonomy" id="48140"/>
    <lineage>
        <taxon>Eukaryota</taxon>
        <taxon>Fungi</taxon>
        <taxon>Dikarya</taxon>
        <taxon>Basidiomycota</taxon>
        <taxon>Agaricomycotina</taxon>
        <taxon>Agaricomycetes</taxon>
        <taxon>Polyporales</taxon>
        <taxon>Phanerochaetaceae</taxon>
        <taxon>Phanerochaete</taxon>
    </lineage>
</organism>